<gene>
    <name evidence="1" type="ORF">Sradi_6567700</name>
</gene>
<dbReference type="AlphaFoldDB" id="A0AAW2JXV8"/>
<comment type="caution">
    <text evidence="1">The sequence shown here is derived from an EMBL/GenBank/DDBJ whole genome shotgun (WGS) entry which is preliminary data.</text>
</comment>
<evidence type="ECO:0000313" key="1">
    <source>
        <dbReference type="EMBL" id="KAL0299079.1"/>
    </source>
</evidence>
<name>A0AAW2JXV8_SESRA</name>
<reference evidence="1" key="1">
    <citation type="submission" date="2020-06" db="EMBL/GenBank/DDBJ databases">
        <authorList>
            <person name="Li T."/>
            <person name="Hu X."/>
            <person name="Zhang T."/>
            <person name="Song X."/>
            <person name="Zhang H."/>
            <person name="Dai N."/>
            <person name="Sheng W."/>
            <person name="Hou X."/>
            <person name="Wei L."/>
        </authorList>
    </citation>
    <scope>NUCLEOTIDE SEQUENCE</scope>
    <source>
        <strain evidence="1">G02</strain>
        <tissue evidence="1">Leaf</tissue>
    </source>
</reference>
<proteinExistence type="predicted"/>
<reference evidence="1" key="2">
    <citation type="journal article" date="2024" name="Plant">
        <title>Genomic evolution and insights into agronomic trait innovations of Sesamum species.</title>
        <authorList>
            <person name="Miao H."/>
            <person name="Wang L."/>
            <person name="Qu L."/>
            <person name="Liu H."/>
            <person name="Sun Y."/>
            <person name="Le M."/>
            <person name="Wang Q."/>
            <person name="Wei S."/>
            <person name="Zheng Y."/>
            <person name="Lin W."/>
            <person name="Duan Y."/>
            <person name="Cao H."/>
            <person name="Xiong S."/>
            <person name="Wang X."/>
            <person name="Wei L."/>
            <person name="Li C."/>
            <person name="Ma Q."/>
            <person name="Ju M."/>
            <person name="Zhao R."/>
            <person name="Li G."/>
            <person name="Mu C."/>
            <person name="Tian Q."/>
            <person name="Mei H."/>
            <person name="Zhang T."/>
            <person name="Gao T."/>
            <person name="Zhang H."/>
        </authorList>
    </citation>
    <scope>NUCLEOTIDE SEQUENCE</scope>
    <source>
        <strain evidence="1">G02</strain>
    </source>
</reference>
<organism evidence="1">
    <name type="scientific">Sesamum radiatum</name>
    <name type="common">Black benniseed</name>
    <dbReference type="NCBI Taxonomy" id="300843"/>
    <lineage>
        <taxon>Eukaryota</taxon>
        <taxon>Viridiplantae</taxon>
        <taxon>Streptophyta</taxon>
        <taxon>Embryophyta</taxon>
        <taxon>Tracheophyta</taxon>
        <taxon>Spermatophyta</taxon>
        <taxon>Magnoliopsida</taxon>
        <taxon>eudicotyledons</taxon>
        <taxon>Gunneridae</taxon>
        <taxon>Pentapetalae</taxon>
        <taxon>asterids</taxon>
        <taxon>lamiids</taxon>
        <taxon>Lamiales</taxon>
        <taxon>Pedaliaceae</taxon>
        <taxon>Sesamum</taxon>
    </lineage>
</organism>
<accession>A0AAW2JXV8</accession>
<dbReference type="EMBL" id="JACGWJ010000031">
    <property type="protein sequence ID" value="KAL0299079.1"/>
    <property type="molecule type" value="Genomic_DNA"/>
</dbReference>
<protein>
    <submittedName>
        <fullName evidence="1">Uncharacterized protein</fullName>
    </submittedName>
</protein>
<sequence length="83" mass="8872">MGVAVVPRTRCIRGYHASTSLHIRRARSATVCVSIGLAAAIYTSTIDSMGEFSLVSYGYITSLTVLVIDDQLFTCSSTLLLGL</sequence>